<accession>A0ABN7XPJ5</accession>
<dbReference type="Proteomes" id="UP000789901">
    <property type="component" value="Unassembled WGS sequence"/>
</dbReference>
<comment type="caution">
    <text evidence="1">The sequence shown here is derived from an EMBL/GenBank/DDBJ whole genome shotgun (WGS) entry which is preliminary data.</text>
</comment>
<protein>
    <submittedName>
        <fullName evidence="1">37474_t:CDS:1</fullName>
    </submittedName>
</protein>
<reference evidence="1 2" key="1">
    <citation type="submission" date="2021-06" db="EMBL/GenBank/DDBJ databases">
        <authorList>
            <person name="Kallberg Y."/>
            <person name="Tangrot J."/>
            <person name="Rosling A."/>
        </authorList>
    </citation>
    <scope>NUCLEOTIDE SEQUENCE [LARGE SCALE GENOMIC DNA]</scope>
    <source>
        <strain evidence="1 2">120-4 pot B 10/14</strain>
    </source>
</reference>
<sequence>TDKDKALLLHNNSLDQVSTSQTNEYLSREKFEYLKALGLIEKDTVLDTSINFTQIRISDPKRPHNHFKLLSNWEAIVPSTKNSKYAFIKPISDSKIYAEMPYMP</sequence>
<feature type="non-terminal residue" evidence="1">
    <location>
        <position position="104"/>
    </location>
</feature>
<organism evidence="1 2">
    <name type="scientific">Gigaspora margarita</name>
    <dbReference type="NCBI Taxonomy" id="4874"/>
    <lineage>
        <taxon>Eukaryota</taxon>
        <taxon>Fungi</taxon>
        <taxon>Fungi incertae sedis</taxon>
        <taxon>Mucoromycota</taxon>
        <taxon>Glomeromycotina</taxon>
        <taxon>Glomeromycetes</taxon>
        <taxon>Diversisporales</taxon>
        <taxon>Gigasporaceae</taxon>
        <taxon>Gigaspora</taxon>
    </lineage>
</organism>
<keyword evidence="2" id="KW-1185">Reference proteome</keyword>
<name>A0ABN7XPJ5_GIGMA</name>
<gene>
    <name evidence="1" type="ORF">GMARGA_LOCUS46089</name>
</gene>
<evidence type="ECO:0000313" key="2">
    <source>
        <dbReference type="Proteomes" id="UP000789901"/>
    </source>
</evidence>
<dbReference type="EMBL" id="CAJVQB010168873">
    <property type="protein sequence ID" value="CAG8857268.1"/>
    <property type="molecule type" value="Genomic_DNA"/>
</dbReference>
<feature type="non-terminal residue" evidence="1">
    <location>
        <position position="1"/>
    </location>
</feature>
<proteinExistence type="predicted"/>
<evidence type="ECO:0000313" key="1">
    <source>
        <dbReference type="EMBL" id="CAG8857268.1"/>
    </source>
</evidence>